<dbReference type="OrthoDB" id="9797498at2"/>
<dbReference type="AlphaFoldDB" id="A0A1Q2D7F0"/>
<dbReference type="InterPro" id="IPR006680">
    <property type="entry name" value="Amidohydro-rel"/>
</dbReference>
<dbReference type="SUPFAM" id="SSF51338">
    <property type="entry name" value="Composite domain of metallo-dependent hydrolases"/>
    <property type="match status" value="1"/>
</dbReference>
<dbReference type="InterPro" id="IPR032466">
    <property type="entry name" value="Metal_Hydrolase"/>
</dbReference>
<reference evidence="1 2" key="1">
    <citation type="journal article" date="2010" name="Int. J. Syst. Evol. Microbiol.">
        <title>Vagococcus penaei sp. nov., isolated from spoilage microbiota of cooked shrimp (Penaeus vannamei).</title>
        <authorList>
            <person name="Jaffres E."/>
            <person name="Prevost H."/>
            <person name="Rossero A."/>
            <person name="Joffraud J.J."/>
            <person name="Dousset X."/>
        </authorList>
    </citation>
    <scope>NUCLEOTIDE SEQUENCE [LARGE SCALE GENOMIC DNA]</scope>
    <source>
        <strain evidence="1 2">CD276</strain>
    </source>
</reference>
<dbReference type="InterPro" id="IPR051781">
    <property type="entry name" value="Metallo-dep_Hydrolase"/>
</dbReference>
<dbReference type="SUPFAM" id="SSF51556">
    <property type="entry name" value="Metallo-dependent hydrolases"/>
    <property type="match status" value="1"/>
</dbReference>
<dbReference type="InterPro" id="IPR011059">
    <property type="entry name" value="Metal-dep_hydrolase_composite"/>
</dbReference>
<dbReference type="PIRSF" id="PIRSF038971">
    <property type="entry name" value="PhnM"/>
    <property type="match status" value="1"/>
</dbReference>
<dbReference type="Gene3D" id="2.30.40.10">
    <property type="entry name" value="Urease, subunit C, domain 1"/>
    <property type="match status" value="2"/>
</dbReference>
<dbReference type="STRING" id="633807.BW732_08195"/>
<dbReference type="EMBL" id="CP019609">
    <property type="protein sequence ID" value="AQP54203.1"/>
    <property type="molecule type" value="Genomic_DNA"/>
</dbReference>
<gene>
    <name evidence="1" type="ORF">BW732_08195</name>
</gene>
<keyword evidence="2" id="KW-1185">Reference proteome</keyword>
<dbReference type="KEGG" id="vpi:BW732_08195"/>
<dbReference type="RefSeq" id="WP_077276280.1">
    <property type="nucleotide sequence ID" value="NZ_CP019609.1"/>
</dbReference>
<dbReference type="PANTHER" id="PTHR43135">
    <property type="entry name" value="ALPHA-D-RIBOSE 1-METHYLPHOSPHONATE 5-TRIPHOSPHATE DIPHOSPHATASE"/>
    <property type="match status" value="1"/>
</dbReference>
<protein>
    <submittedName>
        <fullName evidence="1">Alpha-D-ribose 1-methylphosphonate 5-triphosphate diphosphatase</fullName>
    </submittedName>
</protein>
<dbReference type="NCBIfam" id="NF011990">
    <property type="entry name" value="PRK15446.2-6"/>
    <property type="match status" value="1"/>
</dbReference>
<dbReference type="InterPro" id="IPR012696">
    <property type="entry name" value="PhnM"/>
</dbReference>
<dbReference type="GO" id="GO:0016810">
    <property type="term" value="F:hydrolase activity, acting on carbon-nitrogen (but not peptide) bonds"/>
    <property type="evidence" value="ECO:0007669"/>
    <property type="project" value="InterPro"/>
</dbReference>
<sequence>MQAITNAHIVLPNHVIVNHSLIIDGELIIAMVPDSELMTFPLEQIIDAKRGYVLPGFIDVHSDYIETIAAPRPTSLIDFEIALYEAERELLTHGITTMYHSLSLMGRSVFDEKPIRNSENVSKLLELIDASNNKSHLIHHRMHLRYEIDNFKQLDLVKQMIEEGKVQLLSFMDHTPGQGQYRDLEIYRHILHGYHDGDDEKVQKILDSQQDVTKLTLAQLKELADLAKAHQVPLASHDDDTMTKLDLMEGLNTTISEFPITIDVAVEARKRGLMTVGGAPNVLLGKSHAGNLSVKEAIQVGGIDVLCSDYYPASLLHAVFKLAREEVLTLPEAVQLVTLAPAKAVGIADEVGSLEPNKLADILIIQNVVPNVPVVTHTFVRGVLVNETTYRI</sequence>
<accession>A0A1Q2D7F0</accession>
<organism evidence="1 2">
    <name type="scientific">Vagococcus penaei</name>
    <dbReference type="NCBI Taxonomy" id="633807"/>
    <lineage>
        <taxon>Bacteria</taxon>
        <taxon>Bacillati</taxon>
        <taxon>Bacillota</taxon>
        <taxon>Bacilli</taxon>
        <taxon>Lactobacillales</taxon>
        <taxon>Enterococcaceae</taxon>
        <taxon>Vagococcus</taxon>
    </lineage>
</organism>
<name>A0A1Q2D7F0_9ENTE</name>
<dbReference type="PANTHER" id="PTHR43135:SF3">
    <property type="entry name" value="ALPHA-D-RIBOSE 1-METHYLPHOSPHONATE 5-TRIPHOSPHATE DIPHOSPHATASE"/>
    <property type="match status" value="1"/>
</dbReference>
<evidence type="ECO:0000313" key="1">
    <source>
        <dbReference type="EMBL" id="AQP54203.1"/>
    </source>
</evidence>
<dbReference type="NCBIfam" id="NF011987">
    <property type="entry name" value="PRK15446.2-3"/>
    <property type="match status" value="1"/>
</dbReference>
<proteinExistence type="predicted"/>
<dbReference type="NCBIfam" id="NF011984">
    <property type="entry name" value="PRK15446.1-5"/>
    <property type="match status" value="1"/>
</dbReference>
<evidence type="ECO:0000313" key="2">
    <source>
        <dbReference type="Proteomes" id="UP000188246"/>
    </source>
</evidence>
<dbReference type="GO" id="GO:0019700">
    <property type="term" value="P:organic phosphonate catabolic process"/>
    <property type="evidence" value="ECO:0007669"/>
    <property type="project" value="InterPro"/>
</dbReference>
<dbReference type="Proteomes" id="UP000188246">
    <property type="component" value="Chromosome"/>
</dbReference>
<dbReference type="Pfam" id="PF01979">
    <property type="entry name" value="Amidohydro_1"/>
    <property type="match status" value="1"/>
</dbReference>